<sequence length="455" mass="46973">MHVGRTRRTARTVVVAASLVSGTLALSVVAGSTARADLNDDKRKVQSQITALQEDMDHTSAALAKANAALQDSQSRLPGAQNALAAAQQAQAAADARNEQAKVDLAKAKADQAQAAADLQATQKALADTRSAVAGFAAQLYTEQGSGTLAIALETSDPQALADRMSMTDVLSDLQNSTLEELSTSNASLLADQDYLAATKAKVAAAQAATEAALADATSAANAAAVAKATLESLIAQQSAATATLATEKAAEKKRYADLTAESDRITAKLAAIAAEEKRKAEEERRRKAAEQAAAEEAASNNNGNNNGGTTGSNPTSNPPPVNDGGFLSAPVRTGWVSSEFGWRMHPILNYLRLHAGRDYAAPCGTPIYAAAPGTVVSAGWGGGYGNQVIISHGLVGGEALATTYNHMERIVAGYGAISRGQLVGYVGTTGLSTGCHLHFEARVNGAPQDPRRWL</sequence>
<keyword evidence="6" id="KW-0482">Metalloprotease</keyword>
<keyword evidence="11" id="KW-1185">Reference proteome</keyword>
<feature type="compositionally biased region" description="Basic and acidic residues" evidence="7">
    <location>
        <begin position="281"/>
        <end position="290"/>
    </location>
</feature>
<evidence type="ECO:0000256" key="2">
    <source>
        <dbReference type="ARBA" id="ARBA00022670"/>
    </source>
</evidence>
<evidence type="ECO:0000256" key="6">
    <source>
        <dbReference type="ARBA" id="ARBA00023049"/>
    </source>
</evidence>
<keyword evidence="8" id="KW-0732">Signal</keyword>
<evidence type="ECO:0000256" key="8">
    <source>
        <dbReference type="SAM" id="SignalP"/>
    </source>
</evidence>
<accession>A0ABN2LFG7</accession>
<evidence type="ECO:0000256" key="3">
    <source>
        <dbReference type="ARBA" id="ARBA00022723"/>
    </source>
</evidence>
<evidence type="ECO:0000259" key="9">
    <source>
        <dbReference type="Pfam" id="PF01551"/>
    </source>
</evidence>
<organism evidence="10 11">
    <name type="scientific">Nostocoides veronense</name>
    <dbReference type="NCBI Taxonomy" id="330836"/>
    <lineage>
        <taxon>Bacteria</taxon>
        <taxon>Bacillati</taxon>
        <taxon>Actinomycetota</taxon>
        <taxon>Actinomycetes</taxon>
        <taxon>Micrococcales</taxon>
        <taxon>Intrasporangiaceae</taxon>
        <taxon>Nostocoides</taxon>
    </lineage>
</organism>
<dbReference type="PANTHER" id="PTHR21666">
    <property type="entry name" value="PEPTIDASE-RELATED"/>
    <property type="match status" value="1"/>
</dbReference>
<reference evidence="10 11" key="1">
    <citation type="journal article" date="2019" name="Int. J. Syst. Evol. Microbiol.">
        <title>The Global Catalogue of Microorganisms (GCM) 10K type strain sequencing project: providing services to taxonomists for standard genome sequencing and annotation.</title>
        <authorList>
            <consortium name="The Broad Institute Genomics Platform"/>
            <consortium name="The Broad Institute Genome Sequencing Center for Infectious Disease"/>
            <person name="Wu L."/>
            <person name="Ma J."/>
        </authorList>
    </citation>
    <scope>NUCLEOTIDE SEQUENCE [LARGE SCALE GENOMIC DNA]</scope>
    <source>
        <strain evidence="10 11">JCM 15592</strain>
    </source>
</reference>
<evidence type="ECO:0000256" key="1">
    <source>
        <dbReference type="ARBA" id="ARBA00001947"/>
    </source>
</evidence>
<dbReference type="EMBL" id="BAAAPO010000016">
    <property type="protein sequence ID" value="GAA1786826.1"/>
    <property type="molecule type" value="Genomic_DNA"/>
</dbReference>
<feature type="compositionally biased region" description="Low complexity" evidence="7">
    <location>
        <begin position="291"/>
        <end position="305"/>
    </location>
</feature>
<keyword evidence="4" id="KW-0378">Hydrolase</keyword>
<feature type="domain" description="M23ase beta-sheet core" evidence="9">
    <location>
        <begin position="354"/>
        <end position="451"/>
    </location>
</feature>
<dbReference type="Gene3D" id="6.10.250.3150">
    <property type="match status" value="1"/>
</dbReference>
<dbReference type="PANTHER" id="PTHR21666:SF288">
    <property type="entry name" value="CELL DIVISION PROTEIN YTFB"/>
    <property type="match status" value="1"/>
</dbReference>
<gene>
    <name evidence="10" type="ORF">GCM10009811_09850</name>
</gene>
<comment type="cofactor">
    <cofactor evidence="1">
        <name>Zn(2+)</name>
        <dbReference type="ChEBI" id="CHEBI:29105"/>
    </cofactor>
</comment>
<dbReference type="InterPro" id="IPR050570">
    <property type="entry name" value="Cell_wall_metabolism_enzyme"/>
</dbReference>
<name>A0ABN2LFG7_9MICO</name>
<dbReference type="SUPFAM" id="SSF51261">
    <property type="entry name" value="Duplicated hybrid motif"/>
    <property type="match status" value="1"/>
</dbReference>
<dbReference type="InterPro" id="IPR011055">
    <property type="entry name" value="Dup_hybrid_motif"/>
</dbReference>
<dbReference type="Proteomes" id="UP001499938">
    <property type="component" value="Unassembled WGS sequence"/>
</dbReference>
<evidence type="ECO:0000256" key="5">
    <source>
        <dbReference type="ARBA" id="ARBA00022833"/>
    </source>
</evidence>
<evidence type="ECO:0000313" key="11">
    <source>
        <dbReference type="Proteomes" id="UP001499938"/>
    </source>
</evidence>
<proteinExistence type="predicted"/>
<dbReference type="CDD" id="cd12797">
    <property type="entry name" value="M23_peptidase"/>
    <property type="match status" value="1"/>
</dbReference>
<feature type="chain" id="PRO_5045077425" description="M23ase beta-sheet core domain-containing protein" evidence="8">
    <location>
        <begin position="31"/>
        <end position="455"/>
    </location>
</feature>
<keyword evidence="2" id="KW-0645">Protease</keyword>
<dbReference type="InterPro" id="IPR016047">
    <property type="entry name" value="M23ase_b-sheet_dom"/>
</dbReference>
<feature type="region of interest" description="Disordered" evidence="7">
    <location>
        <begin position="281"/>
        <end position="326"/>
    </location>
</feature>
<protein>
    <recommendedName>
        <fullName evidence="9">M23ase beta-sheet core domain-containing protein</fullName>
    </recommendedName>
</protein>
<dbReference type="Gene3D" id="2.70.70.10">
    <property type="entry name" value="Glucose Permease (Domain IIA)"/>
    <property type="match status" value="1"/>
</dbReference>
<comment type="caution">
    <text evidence="10">The sequence shown here is derived from an EMBL/GenBank/DDBJ whole genome shotgun (WGS) entry which is preliminary data.</text>
</comment>
<evidence type="ECO:0000313" key="10">
    <source>
        <dbReference type="EMBL" id="GAA1786826.1"/>
    </source>
</evidence>
<keyword evidence="5" id="KW-0862">Zinc</keyword>
<keyword evidence="3" id="KW-0479">Metal-binding</keyword>
<evidence type="ECO:0000256" key="4">
    <source>
        <dbReference type="ARBA" id="ARBA00022801"/>
    </source>
</evidence>
<evidence type="ECO:0000256" key="7">
    <source>
        <dbReference type="SAM" id="MobiDB-lite"/>
    </source>
</evidence>
<feature type="signal peptide" evidence="8">
    <location>
        <begin position="1"/>
        <end position="30"/>
    </location>
</feature>
<dbReference type="Pfam" id="PF01551">
    <property type="entry name" value="Peptidase_M23"/>
    <property type="match status" value="1"/>
</dbReference>